<proteinExistence type="predicted"/>
<evidence type="ECO:0000256" key="1">
    <source>
        <dbReference type="ARBA" id="ARBA00022801"/>
    </source>
</evidence>
<evidence type="ECO:0000313" key="3">
    <source>
        <dbReference type="EMBL" id="GEA49493.1"/>
    </source>
</evidence>
<dbReference type="PANTHER" id="PTHR43674">
    <property type="entry name" value="NITRILASE C965.09-RELATED"/>
    <property type="match status" value="1"/>
</dbReference>
<keyword evidence="1 3" id="KW-0378">Hydrolase</keyword>
<name>A0A4Y3HQS3_9VIBR</name>
<dbReference type="OrthoDB" id="9803803at2"/>
<dbReference type="Proteomes" id="UP000318717">
    <property type="component" value="Unassembled WGS sequence"/>
</dbReference>
<evidence type="ECO:0000259" key="2">
    <source>
        <dbReference type="PROSITE" id="PS50263"/>
    </source>
</evidence>
<dbReference type="InterPro" id="IPR003010">
    <property type="entry name" value="C-N_Hydrolase"/>
</dbReference>
<dbReference type="AlphaFoldDB" id="A0A4Y3HQS3"/>
<feature type="domain" description="CN hydrolase" evidence="2">
    <location>
        <begin position="10"/>
        <end position="282"/>
    </location>
</feature>
<sequence length="372" mass="41561">MQSKYIPPYTAVGLTSETKFIQHRDEIPAIIDEIANLARTAVFFSSFELPVKLVALTEGALQGFIDEVLDMSANDFIRDIAISLEGPEVQKLKELAIELNVYLAFQARTFDDKYEDRFFNQNVLLNPKGEIILQHYKNTVLYPSEHSTTPHDVLDQWVEEKGNELDAFYPVADTDIGKIGFAMAMDGSYPEYVRGIAMNGGELLIRVSLPAPIASKFEIQNRAHALNNTMYVLGVLGGNASMDDTSPIDIMGGASHVVDYQGNIIGSKQSPNKSFVAGTIDIEQLREFRITSPIMNWIKDLRSEIIAPIYNKQILPANMNRTNTAYNAESYTKEVLNGQVKLMLERGIFTPPSSPNWEERIVGATNNNEESE</sequence>
<accession>A0A4Y3HQS3</accession>
<dbReference type="PANTHER" id="PTHR43674:SF16">
    <property type="entry name" value="CARBON-NITROGEN FAMILY, PUTATIVE (AFU_ORTHOLOGUE AFUA_5G02350)-RELATED"/>
    <property type="match status" value="1"/>
</dbReference>
<dbReference type="SUPFAM" id="SSF56317">
    <property type="entry name" value="Carbon-nitrogen hydrolase"/>
    <property type="match status" value="1"/>
</dbReference>
<dbReference type="InterPro" id="IPR050345">
    <property type="entry name" value="Aliph_Amidase/BUP"/>
</dbReference>
<dbReference type="Pfam" id="PF00795">
    <property type="entry name" value="CN_hydrolase"/>
    <property type="match status" value="1"/>
</dbReference>
<gene>
    <name evidence="3" type="ORF">VIN01S_02970</name>
</gene>
<dbReference type="EMBL" id="BJLF01000001">
    <property type="protein sequence ID" value="GEA49493.1"/>
    <property type="molecule type" value="Genomic_DNA"/>
</dbReference>
<comment type="caution">
    <text evidence="3">The sequence shown here is derived from an EMBL/GenBank/DDBJ whole genome shotgun (WGS) entry which is preliminary data.</text>
</comment>
<protein>
    <submittedName>
        <fullName evidence="3">Hydrolase</fullName>
    </submittedName>
</protein>
<dbReference type="PROSITE" id="PS50263">
    <property type="entry name" value="CN_HYDROLASE"/>
    <property type="match status" value="1"/>
</dbReference>
<dbReference type="GO" id="GO:0016811">
    <property type="term" value="F:hydrolase activity, acting on carbon-nitrogen (but not peptide) bonds, in linear amides"/>
    <property type="evidence" value="ECO:0007669"/>
    <property type="project" value="TreeGrafter"/>
</dbReference>
<dbReference type="RefSeq" id="WP_141343846.1">
    <property type="nucleotide sequence ID" value="NZ_BJLF01000001.1"/>
</dbReference>
<dbReference type="Gene3D" id="3.60.110.10">
    <property type="entry name" value="Carbon-nitrogen hydrolase"/>
    <property type="match status" value="1"/>
</dbReference>
<evidence type="ECO:0000313" key="4">
    <source>
        <dbReference type="Proteomes" id="UP000318717"/>
    </source>
</evidence>
<keyword evidence="4" id="KW-1185">Reference proteome</keyword>
<organism evidence="3 4">
    <name type="scientific">Vibrio inusitatus NBRC 102082</name>
    <dbReference type="NCBI Taxonomy" id="1219070"/>
    <lineage>
        <taxon>Bacteria</taxon>
        <taxon>Pseudomonadati</taxon>
        <taxon>Pseudomonadota</taxon>
        <taxon>Gammaproteobacteria</taxon>
        <taxon>Vibrionales</taxon>
        <taxon>Vibrionaceae</taxon>
        <taxon>Vibrio</taxon>
    </lineage>
</organism>
<dbReference type="InterPro" id="IPR036526">
    <property type="entry name" value="C-N_Hydrolase_sf"/>
</dbReference>
<reference evidence="3 4" key="1">
    <citation type="submission" date="2019-06" db="EMBL/GenBank/DDBJ databases">
        <title>Whole genome shotgun sequence of Vibrio inusitatus NBRC 102082.</title>
        <authorList>
            <person name="Hosoyama A."/>
            <person name="Uohara A."/>
            <person name="Ohji S."/>
            <person name="Ichikawa N."/>
        </authorList>
    </citation>
    <scope>NUCLEOTIDE SEQUENCE [LARGE SCALE GENOMIC DNA]</scope>
    <source>
        <strain evidence="3 4">NBRC 102082</strain>
    </source>
</reference>